<feature type="domain" description="Aminotransferase class I/classII large" evidence="6">
    <location>
        <begin position="32"/>
        <end position="389"/>
    </location>
</feature>
<dbReference type="AlphaFoldDB" id="A0A1H1LTB3"/>
<accession>A0A1H1LTB3</accession>
<protein>
    <submittedName>
        <fullName evidence="7">Aminotransferase</fullName>
    </submittedName>
</protein>
<dbReference type="PANTHER" id="PTHR46383">
    <property type="entry name" value="ASPARTATE AMINOTRANSFERASE"/>
    <property type="match status" value="1"/>
</dbReference>
<dbReference type="GO" id="GO:0008483">
    <property type="term" value="F:transaminase activity"/>
    <property type="evidence" value="ECO:0007669"/>
    <property type="project" value="UniProtKB-KW"/>
</dbReference>
<proteinExistence type="inferred from homology"/>
<dbReference type="STRING" id="1136497.SAMN04489752_0228"/>
<evidence type="ECO:0000256" key="1">
    <source>
        <dbReference type="ARBA" id="ARBA00001933"/>
    </source>
</evidence>
<sequence length="396" mass="42975">MTSSHSRISHMAASYPASDIRKMFNLALDFPDAVKLTVGEPDFTTPKHIKAAGIRAIENDNTRYVANAGIPELRQAIARKYSTRWNRSIVPGNVMVSFGAMEALTFALDVTVTPGDEVIIPDPSFPNYMGQVHRLGGIAVSVPVTEDNDFKLRAEDVRSSITDKTAAIIINSPSNPLGSVMDRADIEQIAALADEHGFTVISDEVYDEMVFDDSVFTSIAEVKPSTAEAEAEFDRFLAIGSFSKTYAMTGWRCGFVIGSEDFIAPMALLQEGLTSSLPGFVQEAAVAAIEGPQTAVEEMVASYARRRELMVERINAIEGLSLLRPAATFYAWVNVSEWGLASWELATQLLEKHNLATIPGSAFGPAGEGYLRLTFAVSDETINTACDRLEAFAAGR</sequence>
<dbReference type="EMBL" id="LT629766">
    <property type="protein sequence ID" value="SDR77667.1"/>
    <property type="molecule type" value="Genomic_DNA"/>
</dbReference>
<keyword evidence="3 7" id="KW-0032">Aminotransferase</keyword>
<dbReference type="InterPro" id="IPR004839">
    <property type="entry name" value="Aminotransferase_I/II_large"/>
</dbReference>
<dbReference type="PANTHER" id="PTHR46383:SF1">
    <property type="entry name" value="ASPARTATE AMINOTRANSFERASE"/>
    <property type="match status" value="1"/>
</dbReference>
<dbReference type="OrthoDB" id="9763453at2"/>
<evidence type="ECO:0000256" key="5">
    <source>
        <dbReference type="ARBA" id="ARBA00022898"/>
    </source>
</evidence>
<dbReference type="GO" id="GO:0006520">
    <property type="term" value="P:amino acid metabolic process"/>
    <property type="evidence" value="ECO:0007669"/>
    <property type="project" value="InterPro"/>
</dbReference>
<dbReference type="InterPro" id="IPR050596">
    <property type="entry name" value="AspAT/PAT-like"/>
</dbReference>
<keyword evidence="8" id="KW-1185">Reference proteome</keyword>
<dbReference type="CDD" id="cd00609">
    <property type="entry name" value="AAT_like"/>
    <property type="match status" value="1"/>
</dbReference>
<comment type="similarity">
    <text evidence="2">Belongs to the class-I pyridoxal-phosphate-dependent aminotransferase family.</text>
</comment>
<dbReference type="GO" id="GO:0030170">
    <property type="term" value="F:pyridoxal phosphate binding"/>
    <property type="evidence" value="ECO:0007669"/>
    <property type="project" value="InterPro"/>
</dbReference>
<keyword evidence="5" id="KW-0663">Pyridoxal phosphate</keyword>
<name>A0A1H1LTB3_9MICO</name>
<comment type="cofactor">
    <cofactor evidence="1">
        <name>pyridoxal 5'-phosphate</name>
        <dbReference type="ChEBI" id="CHEBI:597326"/>
    </cofactor>
</comment>
<evidence type="ECO:0000256" key="4">
    <source>
        <dbReference type="ARBA" id="ARBA00022679"/>
    </source>
</evidence>
<evidence type="ECO:0000256" key="3">
    <source>
        <dbReference type="ARBA" id="ARBA00022576"/>
    </source>
</evidence>
<dbReference type="SUPFAM" id="SSF53383">
    <property type="entry name" value="PLP-dependent transferases"/>
    <property type="match status" value="1"/>
</dbReference>
<evidence type="ECO:0000313" key="7">
    <source>
        <dbReference type="EMBL" id="SDR77667.1"/>
    </source>
</evidence>
<gene>
    <name evidence="7" type="ORF">SAMN04489752_0228</name>
</gene>
<dbReference type="InterPro" id="IPR015421">
    <property type="entry name" value="PyrdxlP-dep_Trfase_major"/>
</dbReference>
<dbReference type="RefSeq" id="WP_092009257.1">
    <property type="nucleotide sequence ID" value="NZ_LT629766.1"/>
</dbReference>
<evidence type="ECO:0000259" key="6">
    <source>
        <dbReference type="Pfam" id="PF00155"/>
    </source>
</evidence>
<reference evidence="8" key="1">
    <citation type="submission" date="2016-10" db="EMBL/GenBank/DDBJ databases">
        <authorList>
            <person name="Varghese N."/>
            <person name="Submissions S."/>
        </authorList>
    </citation>
    <scope>NUCLEOTIDE SEQUENCE [LARGE SCALE GENOMIC DNA]</scope>
    <source>
        <strain evidence="8">DSM 23676</strain>
    </source>
</reference>
<dbReference type="Gene3D" id="3.90.1150.10">
    <property type="entry name" value="Aspartate Aminotransferase, domain 1"/>
    <property type="match status" value="1"/>
</dbReference>
<dbReference type="Gene3D" id="3.40.640.10">
    <property type="entry name" value="Type I PLP-dependent aspartate aminotransferase-like (Major domain)"/>
    <property type="match status" value="1"/>
</dbReference>
<dbReference type="Pfam" id="PF00155">
    <property type="entry name" value="Aminotran_1_2"/>
    <property type="match status" value="1"/>
</dbReference>
<evidence type="ECO:0000256" key="2">
    <source>
        <dbReference type="ARBA" id="ARBA00007441"/>
    </source>
</evidence>
<dbReference type="InterPro" id="IPR015424">
    <property type="entry name" value="PyrdxlP-dep_Trfase"/>
</dbReference>
<dbReference type="FunFam" id="3.40.640.10:FF:000033">
    <property type="entry name" value="Aspartate aminotransferase"/>
    <property type="match status" value="1"/>
</dbReference>
<dbReference type="PRINTS" id="PR00753">
    <property type="entry name" value="ACCSYNTHASE"/>
</dbReference>
<organism evidence="7 8">
    <name type="scientific">Brevibacterium siliguriense</name>
    <dbReference type="NCBI Taxonomy" id="1136497"/>
    <lineage>
        <taxon>Bacteria</taxon>
        <taxon>Bacillati</taxon>
        <taxon>Actinomycetota</taxon>
        <taxon>Actinomycetes</taxon>
        <taxon>Micrococcales</taxon>
        <taxon>Brevibacteriaceae</taxon>
        <taxon>Brevibacterium</taxon>
    </lineage>
</organism>
<dbReference type="Proteomes" id="UP000199597">
    <property type="component" value="Chromosome I"/>
</dbReference>
<dbReference type="InterPro" id="IPR015422">
    <property type="entry name" value="PyrdxlP-dep_Trfase_small"/>
</dbReference>
<evidence type="ECO:0000313" key="8">
    <source>
        <dbReference type="Proteomes" id="UP000199597"/>
    </source>
</evidence>
<keyword evidence="4 7" id="KW-0808">Transferase</keyword>